<evidence type="ECO:0000259" key="3">
    <source>
        <dbReference type="PROSITE" id="PS01179"/>
    </source>
</evidence>
<dbReference type="PANTHER" id="PTHR12345:SF16">
    <property type="entry name" value="X11L, ISOFORM F-RELATED"/>
    <property type="match status" value="1"/>
</dbReference>
<keyword evidence="2" id="KW-0677">Repeat</keyword>
<dbReference type="Pfam" id="PF00640">
    <property type="entry name" value="PID"/>
    <property type="match status" value="1"/>
</dbReference>
<dbReference type="InterPro" id="IPR011993">
    <property type="entry name" value="PH-like_dom_sf"/>
</dbReference>
<evidence type="ECO:0000313" key="4">
    <source>
        <dbReference type="EMBL" id="CAD5124418.1"/>
    </source>
</evidence>
<organism evidence="4 5">
    <name type="scientific">Dimorphilus gyrociliatus</name>
    <dbReference type="NCBI Taxonomy" id="2664684"/>
    <lineage>
        <taxon>Eukaryota</taxon>
        <taxon>Metazoa</taxon>
        <taxon>Spiralia</taxon>
        <taxon>Lophotrochozoa</taxon>
        <taxon>Annelida</taxon>
        <taxon>Polychaeta</taxon>
        <taxon>Polychaeta incertae sedis</taxon>
        <taxon>Dinophilidae</taxon>
        <taxon>Dimorphilus</taxon>
    </lineage>
</organism>
<sequence length="187" mass="21168">MDSQILRHSISLPDPDDDTVLIEGVLFRARYLGSTQLISEGQPSKSMRMMQAQEAVGRIKIQGPMHFGKYYEAPDGENQPSTEVDLFVSTEKIMVLNTDLQEIMMDHSLRTISYIADIGDIVVVMARRRTLASSPGDETLIKKKQTKILCHVFESDEVSHLFSIHFPNWKFRSHSHSNSISGVIYIT</sequence>
<evidence type="ECO:0000256" key="1">
    <source>
        <dbReference type="ARBA" id="ARBA00022448"/>
    </source>
</evidence>
<keyword evidence="1" id="KW-0813">Transport</keyword>
<dbReference type="EMBL" id="CAJFCJ010000020">
    <property type="protein sequence ID" value="CAD5124418.1"/>
    <property type="molecule type" value="Genomic_DNA"/>
</dbReference>
<dbReference type="GO" id="GO:0005886">
    <property type="term" value="C:plasma membrane"/>
    <property type="evidence" value="ECO:0007669"/>
    <property type="project" value="TreeGrafter"/>
</dbReference>
<accession>A0A7I8W8F0</accession>
<dbReference type="PROSITE" id="PS01179">
    <property type="entry name" value="PID"/>
    <property type="match status" value="1"/>
</dbReference>
<dbReference type="GO" id="GO:0007268">
    <property type="term" value="P:chemical synaptic transmission"/>
    <property type="evidence" value="ECO:0007669"/>
    <property type="project" value="TreeGrafter"/>
</dbReference>
<dbReference type="GO" id="GO:0005737">
    <property type="term" value="C:cytoplasm"/>
    <property type="evidence" value="ECO:0007669"/>
    <property type="project" value="TreeGrafter"/>
</dbReference>
<protein>
    <submittedName>
        <fullName evidence="4">DgyrCDS12703</fullName>
    </submittedName>
</protein>
<evidence type="ECO:0000313" key="5">
    <source>
        <dbReference type="Proteomes" id="UP000549394"/>
    </source>
</evidence>
<feature type="domain" description="PID" evidence="3">
    <location>
        <begin position="24"/>
        <end position="157"/>
    </location>
</feature>
<dbReference type="InterPro" id="IPR006020">
    <property type="entry name" value="PTB/PI_dom"/>
</dbReference>
<dbReference type="Gene3D" id="2.30.29.30">
    <property type="entry name" value="Pleckstrin-homology domain (PH domain)/Phosphotyrosine-binding domain (PTB)"/>
    <property type="match status" value="1"/>
</dbReference>
<dbReference type="PANTHER" id="PTHR12345">
    <property type="entry name" value="SYNTENIN RELATED"/>
    <property type="match status" value="1"/>
</dbReference>
<dbReference type="SMART" id="SM00462">
    <property type="entry name" value="PTB"/>
    <property type="match status" value="1"/>
</dbReference>
<comment type="caution">
    <text evidence="4">The sequence shown here is derived from an EMBL/GenBank/DDBJ whole genome shotgun (WGS) entry which is preliminary data.</text>
</comment>
<reference evidence="4 5" key="1">
    <citation type="submission" date="2020-08" db="EMBL/GenBank/DDBJ databases">
        <authorList>
            <person name="Hejnol A."/>
        </authorList>
    </citation>
    <scope>NUCLEOTIDE SEQUENCE [LARGE SCALE GENOMIC DNA]</scope>
</reference>
<dbReference type="AlphaFoldDB" id="A0A7I8W8F0"/>
<keyword evidence="5" id="KW-1185">Reference proteome</keyword>
<dbReference type="GO" id="GO:0043197">
    <property type="term" value="C:dendritic spine"/>
    <property type="evidence" value="ECO:0007669"/>
    <property type="project" value="TreeGrafter"/>
</dbReference>
<dbReference type="InterPro" id="IPR051230">
    <property type="entry name" value="APP-Binding"/>
</dbReference>
<dbReference type="OrthoDB" id="5987010at2759"/>
<gene>
    <name evidence="4" type="ORF">DGYR_LOCUS11961</name>
</gene>
<dbReference type="SUPFAM" id="SSF50729">
    <property type="entry name" value="PH domain-like"/>
    <property type="match status" value="1"/>
</dbReference>
<dbReference type="Proteomes" id="UP000549394">
    <property type="component" value="Unassembled WGS sequence"/>
</dbReference>
<evidence type="ECO:0000256" key="2">
    <source>
        <dbReference type="ARBA" id="ARBA00022737"/>
    </source>
</evidence>
<proteinExistence type="predicted"/>
<name>A0A7I8W8F0_9ANNE</name>
<dbReference type="CDD" id="cd01208">
    <property type="entry name" value="PTB_X11"/>
    <property type="match status" value="1"/>
</dbReference>